<organism evidence="1 2">
    <name type="scientific">Pedobacter duraquae</name>
    <dbReference type="NCBI Taxonomy" id="425511"/>
    <lineage>
        <taxon>Bacteria</taxon>
        <taxon>Pseudomonadati</taxon>
        <taxon>Bacteroidota</taxon>
        <taxon>Sphingobacteriia</taxon>
        <taxon>Sphingobacteriales</taxon>
        <taxon>Sphingobacteriaceae</taxon>
        <taxon>Pedobacter</taxon>
    </lineage>
</organism>
<dbReference type="AlphaFoldDB" id="A0A4V3C3B2"/>
<evidence type="ECO:0000313" key="2">
    <source>
        <dbReference type="Proteomes" id="UP000295499"/>
    </source>
</evidence>
<evidence type="ECO:0000313" key="1">
    <source>
        <dbReference type="EMBL" id="TDO21419.1"/>
    </source>
</evidence>
<comment type="caution">
    <text evidence="1">The sequence shown here is derived from an EMBL/GenBank/DDBJ whole genome shotgun (WGS) entry which is preliminary data.</text>
</comment>
<keyword evidence="2" id="KW-1185">Reference proteome</keyword>
<proteinExistence type="predicted"/>
<name>A0A4V3C3B2_9SPHI</name>
<dbReference type="Proteomes" id="UP000295499">
    <property type="component" value="Unassembled WGS sequence"/>
</dbReference>
<reference evidence="1 2" key="1">
    <citation type="submission" date="2019-03" db="EMBL/GenBank/DDBJ databases">
        <title>Genomic Encyclopedia of Archaeal and Bacterial Type Strains, Phase II (KMG-II): from individual species to whole genera.</title>
        <authorList>
            <person name="Goeker M."/>
        </authorList>
    </citation>
    <scope>NUCLEOTIDE SEQUENCE [LARGE SCALE GENOMIC DNA]</scope>
    <source>
        <strain evidence="1 2">DSM 19034</strain>
    </source>
</reference>
<dbReference type="OrthoDB" id="6400528at2"/>
<dbReference type="EMBL" id="SNWM01000003">
    <property type="protein sequence ID" value="TDO21419.1"/>
    <property type="molecule type" value="Genomic_DNA"/>
</dbReference>
<dbReference type="RefSeq" id="WP_133555909.1">
    <property type="nucleotide sequence ID" value="NZ_SNWM01000003.1"/>
</dbReference>
<evidence type="ECO:0008006" key="3">
    <source>
        <dbReference type="Google" id="ProtNLM"/>
    </source>
</evidence>
<sequence length="337" mass="39173">MINIVQSAKIYVLCPAEIATGGPEALHQLTHHLIKQGFDAYMYYVPNDVPNPVNPQYEIYKAPYTTHLENQEKNVVVMPETFLPPLYQKEFSRMQKVIWWLSVPYYFECLEPWKARISKKKFYGIKSFLSPSKYPPLPTLGRISKMPVYNIRHSFFSESFLKENHVPIAGKISDYMNQSFFDKFKPDTKRENQVLYNPKKNGEFLNQIMDASPDINWVAVENLSPTGVAELMNTSKVYVDFGFHPGKERMPREACIMKCCMIIGKDGSAKYAEDMPIPELYRFEKDQNKIPEIINLIRNCLSNYDEHIKAFEPYQQELAEEETTFKADIAALFLKTQ</sequence>
<gene>
    <name evidence="1" type="ORF">CLV32_2524</name>
</gene>
<accession>A0A4V3C3B2</accession>
<protein>
    <recommendedName>
        <fullName evidence="3">Glycosyltransferase involved in cell wall biosynthesis</fullName>
    </recommendedName>
</protein>